<name>A0A222WGT7_9BACL</name>
<protein>
    <submittedName>
        <fullName evidence="1">Uncharacterized protein</fullName>
    </submittedName>
</protein>
<dbReference type="OrthoDB" id="2616279at2"/>
<organism evidence="1 2">
    <name type="scientific">Paenibacillus kribbensis</name>
    <dbReference type="NCBI Taxonomy" id="172713"/>
    <lineage>
        <taxon>Bacteria</taxon>
        <taxon>Bacillati</taxon>
        <taxon>Bacillota</taxon>
        <taxon>Bacilli</taxon>
        <taxon>Bacillales</taxon>
        <taxon>Paenibacillaceae</taxon>
        <taxon>Paenibacillus</taxon>
    </lineage>
</organism>
<evidence type="ECO:0000313" key="1">
    <source>
        <dbReference type="EMBL" id="ASR45375.1"/>
    </source>
</evidence>
<dbReference type="KEGG" id="pkb:B4V02_00960"/>
<gene>
    <name evidence="1" type="ORF">B4V02_00960</name>
</gene>
<evidence type="ECO:0000313" key="2">
    <source>
        <dbReference type="Proteomes" id="UP000214666"/>
    </source>
</evidence>
<dbReference type="Proteomes" id="UP000214666">
    <property type="component" value="Chromosome"/>
</dbReference>
<dbReference type="AlphaFoldDB" id="A0A222WGT7"/>
<sequence length="124" mass="14371">MKYNINLFGNNFDCELDIQDDTLTIALNQDNQKALKSYLSRVLLKYTEFNDVDKDSLELMINKAIQVEKSMGGRMSEPKLKLPYEFAPEVKEKLIECADLQDTSATQLLIRLIDQKYQEVMNND</sequence>
<dbReference type="RefSeq" id="WP_094153440.1">
    <property type="nucleotide sequence ID" value="NZ_CP020028.1"/>
</dbReference>
<keyword evidence="2" id="KW-1185">Reference proteome</keyword>
<dbReference type="EMBL" id="CP020028">
    <property type="protein sequence ID" value="ASR45375.1"/>
    <property type="molecule type" value="Genomic_DNA"/>
</dbReference>
<proteinExistence type="predicted"/>
<accession>A0A222WGT7</accession>
<reference evidence="1 2" key="1">
    <citation type="submission" date="2017-03" db="EMBL/GenBank/DDBJ databases">
        <title>Complete genome sequence of Paenibacillus Kribbensis producing bioflocculants.</title>
        <authorList>
            <person name="Lee H.-G."/>
            <person name="Oh H.-M."/>
        </authorList>
    </citation>
    <scope>NUCLEOTIDE SEQUENCE [LARGE SCALE GENOMIC DNA]</scope>
    <source>
        <strain evidence="1 2">AM49</strain>
    </source>
</reference>